<organism evidence="9">
    <name type="scientific">Drosophila grimshawi</name>
    <name type="common">Hawaiian fruit fly</name>
    <name type="synonym">Idiomyia grimshawi</name>
    <dbReference type="NCBI Taxonomy" id="7222"/>
    <lineage>
        <taxon>Eukaryota</taxon>
        <taxon>Metazoa</taxon>
        <taxon>Ecdysozoa</taxon>
        <taxon>Arthropoda</taxon>
        <taxon>Hexapoda</taxon>
        <taxon>Insecta</taxon>
        <taxon>Pterygota</taxon>
        <taxon>Neoptera</taxon>
        <taxon>Endopterygota</taxon>
        <taxon>Diptera</taxon>
        <taxon>Brachycera</taxon>
        <taxon>Muscomorpha</taxon>
        <taxon>Ephydroidea</taxon>
        <taxon>Drosophilidae</taxon>
        <taxon>Drosophila</taxon>
        <taxon>Hawaiian Drosophila</taxon>
    </lineage>
</organism>
<dbReference type="Proteomes" id="UP000001070">
    <property type="component" value="Unassembled WGS sequence"/>
</dbReference>
<gene>
    <name evidence="8" type="primary">Dgri\GH17992</name>
    <name evidence="8" type="ORF">Dgri_GH17992</name>
</gene>
<comment type="subcellular location">
    <subcellularLocation>
        <location evidence="1">Nucleus</location>
        <location evidence="1">Nucleolus</location>
    </subcellularLocation>
</comment>
<sequence length="444" mass="48738">MKTPKNKSKKSNADIKQQDKAVDVSEESKTVKKKPKVKKTKATTDTIKKAAVAEAKTSPKNLTAADLAKIKKKKAKKQAQKLKKKENKLASKTTATVEIESEKVKSEPKAVVTSNKEQKTPAKEKKPSKTNPKKEKKLKAKANRKTNDKDEDEVKRERDPAAEAATIFIGNLPINTKRVQLVRLLQPFGTVNSIRLRTAGGKHLFKHKQRKEAGSLNAYVVLNSAQVAEKALALNGTEFKENHLRVTPAAKAGTTAGNDLSSASSAPSDADNKRTIFVGNLKYSANEEKLREIFSSCGEIDYIRCLHDGERGCKGVAYVCFQQPDAVGLALELNETMLDERPIHVERYAVKKLGAKQARDSAAAAAAKATPQKSKKMLNSKGAQKRIDKRQNKANGKPAQAANKKKSDYRGVKMDAIKKDKKPKKKSNNQMNALAKKIAPKPSK</sequence>
<dbReference type="FunCoup" id="B4JSJ4">
    <property type="interactions" value="516"/>
</dbReference>
<dbReference type="eggNOG" id="KOG0118">
    <property type="taxonomic scope" value="Eukaryota"/>
</dbReference>
<dbReference type="Pfam" id="PF00076">
    <property type="entry name" value="RRM_1"/>
    <property type="match status" value="2"/>
</dbReference>
<evidence type="ECO:0000256" key="3">
    <source>
        <dbReference type="ARBA" id="ARBA00022884"/>
    </source>
</evidence>
<dbReference type="PhylomeDB" id="B4JSJ4"/>
<evidence type="ECO:0000256" key="2">
    <source>
        <dbReference type="ARBA" id="ARBA00007077"/>
    </source>
</evidence>
<feature type="domain" description="RRM" evidence="7">
    <location>
        <begin position="274"/>
        <end position="350"/>
    </location>
</feature>
<feature type="compositionally biased region" description="Basic and acidic residues" evidence="6">
    <location>
        <begin position="405"/>
        <end position="418"/>
    </location>
</feature>
<evidence type="ECO:0000256" key="1">
    <source>
        <dbReference type="ARBA" id="ARBA00004604"/>
    </source>
</evidence>
<feature type="compositionally biased region" description="Basic residues" evidence="6">
    <location>
        <begin position="373"/>
        <end position="384"/>
    </location>
</feature>
<dbReference type="PROSITE" id="PS50102">
    <property type="entry name" value="RRM"/>
    <property type="match status" value="2"/>
</dbReference>
<feature type="compositionally biased region" description="Low complexity" evidence="6">
    <location>
        <begin position="259"/>
        <end position="269"/>
    </location>
</feature>
<feature type="compositionally biased region" description="Basic and acidic residues" evidence="6">
    <location>
        <begin position="116"/>
        <end position="127"/>
    </location>
</feature>
<dbReference type="GO" id="GO:0005730">
    <property type="term" value="C:nucleolus"/>
    <property type="evidence" value="ECO:0007669"/>
    <property type="project" value="UniProtKB-SubCell"/>
</dbReference>
<dbReference type="HOGENOM" id="CLU_053931_0_0_1"/>
<keyword evidence="4" id="KW-0539">Nucleus</keyword>
<dbReference type="OrthoDB" id="442677at2759"/>
<protein>
    <submittedName>
        <fullName evidence="8">GH17992</fullName>
    </submittedName>
</protein>
<comment type="similarity">
    <text evidence="2">Belongs to the RRM RBM34 family.</text>
</comment>
<feature type="compositionally biased region" description="Basic and acidic residues" evidence="6">
    <location>
        <begin position="145"/>
        <end position="159"/>
    </location>
</feature>
<dbReference type="EMBL" id="CH916373">
    <property type="protein sequence ID" value="EDV94734.1"/>
    <property type="molecule type" value="Genomic_DNA"/>
</dbReference>
<dbReference type="InParanoid" id="B4JSJ4"/>
<feature type="compositionally biased region" description="Low complexity" evidence="6">
    <location>
        <begin position="43"/>
        <end position="53"/>
    </location>
</feature>
<proteinExistence type="inferred from homology"/>
<keyword evidence="3 5" id="KW-0694">RNA-binding</keyword>
<dbReference type="InterPro" id="IPR000504">
    <property type="entry name" value="RRM_dom"/>
</dbReference>
<dbReference type="OMA" id="KCTDEQM"/>
<evidence type="ECO:0000313" key="8">
    <source>
        <dbReference type="EMBL" id="EDV94734.1"/>
    </source>
</evidence>
<dbReference type="STRING" id="7222.B4JSJ4"/>
<dbReference type="Gene3D" id="3.30.70.330">
    <property type="match status" value="2"/>
</dbReference>
<feature type="region of interest" description="Disordered" evidence="6">
    <location>
        <begin position="251"/>
        <end position="270"/>
    </location>
</feature>
<dbReference type="SMR" id="B4JSJ4"/>
<keyword evidence="9" id="KW-1185">Reference proteome</keyword>
<dbReference type="InterPro" id="IPR035979">
    <property type="entry name" value="RBD_domain_sf"/>
</dbReference>
<dbReference type="InterPro" id="IPR012677">
    <property type="entry name" value="Nucleotide-bd_a/b_plait_sf"/>
</dbReference>
<dbReference type="GO" id="GO:0000463">
    <property type="term" value="P:maturation of LSU-rRNA from tricistronic rRNA transcript (SSU-rRNA, 5.8S rRNA, LSU-rRNA)"/>
    <property type="evidence" value="ECO:0007669"/>
    <property type="project" value="TreeGrafter"/>
</dbReference>
<feature type="compositionally biased region" description="Basic and acidic residues" evidence="6">
    <location>
        <begin position="11"/>
        <end position="30"/>
    </location>
</feature>
<evidence type="ECO:0000256" key="4">
    <source>
        <dbReference type="ARBA" id="ARBA00023242"/>
    </source>
</evidence>
<dbReference type="PANTHER" id="PTHR23236:SF25">
    <property type="entry name" value="RNA-BINDING PROTEIN 34"/>
    <property type="match status" value="1"/>
</dbReference>
<dbReference type="SMART" id="SM00360">
    <property type="entry name" value="RRM"/>
    <property type="match status" value="2"/>
</dbReference>
<dbReference type="AlphaFoldDB" id="B4JSJ4"/>
<accession>B4JSJ4</accession>
<evidence type="ECO:0000259" key="7">
    <source>
        <dbReference type="PROSITE" id="PS50102"/>
    </source>
</evidence>
<feature type="region of interest" description="Disordered" evidence="6">
    <location>
        <begin position="1"/>
        <end position="159"/>
    </location>
</feature>
<evidence type="ECO:0000256" key="6">
    <source>
        <dbReference type="SAM" id="MobiDB-lite"/>
    </source>
</evidence>
<feature type="compositionally biased region" description="Basic residues" evidence="6">
    <location>
        <begin position="70"/>
        <end position="86"/>
    </location>
</feature>
<feature type="compositionally biased region" description="Basic residues" evidence="6">
    <location>
        <begin position="31"/>
        <end position="41"/>
    </location>
</feature>
<dbReference type="KEGG" id="dgr:6567614"/>
<evidence type="ECO:0000256" key="5">
    <source>
        <dbReference type="PROSITE-ProRule" id="PRU00176"/>
    </source>
</evidence>
<feature type="region of interest" description="Disordered" evidence="6">
    <location>
        <begin position="366"/>
        <end position="444"/>
    </location>
</feature>
<evidence type="ECO:0000313" key="9">
    <source>
        <dbReference type="Proteomes" id="UP000001070"/>
    </source>
</evidence>
<dbReference type="PANTHER" id="PTHR23236">
    <property type="entry name" value="EUKARYOTIC TRANSLATION INITIATION FACTOR 4B/4H"/>
    <property type="match status" value="1"/>
</dbReference>
<reference evidence="8 9" key="1">
    <citation type="journal article" date="2007" name="Nature">
        <title>Evolution of genes and genomes on the Drosophila phylogeny.</title>
        <authorList>
            <consortium name="Drosophila 12 Genomes Consortium"/>
            <person name="Clark A.G."/>
            <person name="Eisen M.B."/>
            <person name="Smith D.R."/>
            <person name="Bergman C.M."/>
            <person name="Oliver B."/>
            <person name="Markow T.A."/>
            <person name="Kaufman T.C."/>
            <person name="Kellis M."/>
            <person name="Gelbart W."/>
            <person name="Iyer V.N."/>
            <person name="Pollard D.A."/>
            <person name="Sackton T.B."/>
            <person name="Larracuente A.M."/>
            <person name="Singh N.D."/>
            <person name="Abad J.P."/>
            <person name="Abt D.N."/>
            <person name="Adryan B."/>
            <person name="Aguade M."/>
            <person name="Akashi H."/>
            <person name="Anderson W.W."/>
            <person name="Aquadro C.F."/>
            <person name="Ardell D.H."/>
            <person name="Arguello R."/>
            <person name="Artieri C.G."/>
            <person name="Barbash D.A."/>
            <person name="Barker D."/>
            <person name="Barsanti P."/>
            <person name="Batterham P."/>
            <person name="Batzoglou S."/>
            <person name="Begun D."/>
            <person name="Bhutkar A."/>
            <person name="Blanco E."/>
            <person name="Bosak S.A."/>
            <person name="Bradley R.K."/>
            <person name="Brand A.D."/>
            <person name="Brent M.R."/>
            <person name="Brooks A.N."/>
            <person name="Brown R.H."/>
            <person name="Butlin R.K."/>
            <person name="Caggese C."/>
            <person name="Calvi B.R."/>
            <person name="Bernardo de Carvalho A."/>
            <person name="Caspi A."/>
            <person name="Castrezana S."/>
            <person name="Celniker S.E."/>
            <person name="Chang J.L."/>
            <person name="Chapple C."/>
            <person name="Chatterji S."/>
            <person name="Chinwalla A."/>
            <person name="Civetta A."/>
            <person name="Clifton S.W."/>
            <person name="Comeron J.M."/>
            <person name="Costello J.C."/>
            <person name="Coyne J.A."/>
            <person name="Daub J."/>
            <person name="David R.G."/>
            <person name="Delcher A.L."/>
            <person name="Delehaunty K."/>
            <person name="Do C.B."/>
            <person name="Ebling H."/>
            <person name="Edwards K."/>
            <person name="Eickbush T."/>
            <person name="Evans J.D."/>
            <person name="Filipski A."/>
            <person name="Findeiss S."/>
            <person name="Freyhult E."/>
            <person name="Fulton L."/>
            <person name="Fulton R."/>
            <person name="Garcia A.C."/>
            <person name="Gardiner A."/>
            <person name="Garfield D.A."/>
            <person name="Garvin B.E."/>
            <person name="Gibson G."/>
            <person name="Gilbert D."/>
            <person name="Gnerre S."/>
            <person name="Godfrey J."/>
            <person name="Good R."/>
            <person name="Gotea V."/>
            <person name="Gravely B."/>
            <person name="Greenberg A.J."/>
            <person name="Griffiths-Jones S."/>
            <person name="Gross S."/>
            <person name="Guigo R."/>
            <person name="Gustafson E.A."/>
            <person name="Haerty W."/>
            <person name="Hahn M.W."/>
            <person name="Halligan D.L."/>
            <person name="Halpern A.L."/>
            <person name="Halter G.M."/>
            <person name="Han M.V."/>
            <person name="Heger A."/>
            <person name="Hillier L."/>
            <person name="Hinrichs A.S."/>
            <person name="Holmes I."/>
            <person name="Hoskins R.A."/>
            <person name="Hubisz M.J."/>
            <person name="Hultmark D."/>
            <person name="Huntley M.A."/>
            <person name="Jaffe D.B."/>
            <person name="Jagadeeshan S."/>
            <person name="Jeck W.R."/>
            <person name="Johnson J."/>
            <person name="Jones C.D."/>
            <person name="Jordan W.C."/>
            <person name="Karpen G.H."/>
            <person name="Kataoka E."/>
            <person name="Keightley P.D."/>
            <person name="Kheradpour P."/>
            <person name="Kirkness E.F."/>
            <person name="Koerich L.B."/>
            <person name="Kristiansen K."/>
            <person name="Kudrna D."/>
            <person name="Kulathinal R.J."/>
            <person name="Kumar S."/>
            <person name="Kwok R."/>
            <person name="Lander E."/>
            <person name="Langley C.H."/>
            <person name="Lapoint R."/>
            <person name="Lazzaro B.P."/>
            <person name="Lee S.J."/>
            <person name="Levesque L."/>
            <person name="Li R."/>
            <person name="Lin C.F."/>
            <person name="Lin M.F."/>
            <person name="Lindblad-Toh K."/>
            <person name="Llopart A."/>
            <person name="Long M."/>
            <person name="Low L."/>
            <person name="Lozovsky E."/>
            <person name="Lu J."/>
            <person name="Luo M."/>
            <person name="Machado C.A."/>
            <person name="Makalowski W."/>
            <person name="Marzo M."/>
            <person name="Matsuda M."/>
            <person name="Matzkin L."/>
            <person name="McAllister B."/>
            <person name="McBride C.S."/>
            <person name="McKernan B."/>
            <person name="McKernan K."/>
            <person name="Mendez-Lago M."/>
            <person name="Minx P."/>
            <person name="Mollenhauer M.U."/>
            <person name="Montooth K."/>
            <person name="Mount S.M."/>
            <person name="Mu X."/>
            <person name="Myers E."/>
            <person name="Negre B."/>
            <person name="Newfeld S."/>
            <person name="Nielsen R."/>
            <person name="Noor M.A."/>
            <person name="O'Grady P."/>
            <person name="Pachter L."/>
            <person name="Papaceit M."/>
            <person name="Parisi M.J."/>
            <person name="Parisi M."/>
            <person name="Parts L."/>
            <person name="Pedersen J.S."/>
            <person name="Pesole G."/>
            <person name="Phillippy A.M."/>
            <person name="Ponting C.P."/>
            <person name="Pop M."/>
            <person name="Porcelli D."/>
            <person name="Powell J.R."/>
            <person name="Prohaska S."/>
            <person name="Pruitt K."/>
            <person name="Puig M."/>
            <person name="Quesneville H."/>
            <person name="Ram K.R."/>
            <person name="Rand D."/>
            <person name="Rasmussen M.D."/>
            <person name="Reed L.K."/>
            <person name="Reenan R."/>
            <person name="Reily A."/>
            <person name="Remington K.A."/>
            <person name="Rieger T.T."/>
            <person name="Ritchie M.G."/>
            <person name="Robin C."/>
            <person name="Rogers Y.H."/>
            <person name="Rohde C."/>
            <person name="Rozas J."/>
            <person name="Rubenfield M.J."/>
            <person name="Ruiz A."/>
            <person name="Russo S."/>
            <person name="Salzberg S.L."/>
            <person name="Sanchez-Gracia A."/>
            <person name="Saranga D.J."/>
            <person name="Sato H."/>
            <person name="Schaeffer S.W."/>
            <person name="Schatz M.C."/>
            <person name="Schlenke T."/>
            <person name="Schwartz R."/>
            <person name="Segarra C."/>
            <person name="Singh R.S."/>
            <person name="Sirot L."/>
            <person name="Sirota M."/>
            <person name="Sisneros N.B."/>
            <person name="Smith C.D."/>
            <person name="Smith T.F."/>
            <person name="Spieth J."/>
            <person name="Stage D.E."/>
            <person name="Stark A."/>
            <person name="Stephan W."/>
            <person name="Strausberg R.L."/>
            <person name="Strempel S."/>
            <person name="Sturgill D."/>
            <person name="Sutton G."/>
            <person name="Sutton G.G."/>
            <person name="Tao W."/>
            <person name="Teichmann S."/>
            <person name="Tobari Y.N."/>
            <person name="Tomimura Y."/>
            <person name="Tsolas J.M."/>
            <person name="Valente V.L."/>
            <person name="Venter E."/>
            <person name="Venter J.C."/>
            <person name="Vicario S."/>
            <person name="Vieira F.G."/>
            <person name="Vilella A.J."/>
            <person name="Villasante A."/>
            <person name="Walenz B."/>
            <person name="Wang J."/>
            <person name="Wasserman M."/>
            <person name="Watts T."/>
            <person name="Wilson D."/>
            <person name="Wilson R.K."/>
            <person name="Wing R.A."/>
            <person name="Wolfner M.F."/>
            <person name="Wong A."/>
            <person name="Wong G.K."/>
            <person name="Wu C.I."/>
            <person name="Wu G."/>
            <person name="Yamamoto D."/>
            <person name="Yang H.P."/>
            <person name="Yang S.P."/>
            <person name="Yorke J.A."/>
            <person name="Yoshida K."/>
            <person name="Zdobnov E."/>
            <person name="Zhang P."/>
            <person name="Zhang Y."/>
            <person name="Zimin A.V."/>
            <person name="Baldwin J."/>
            <person name="Abdouelleil A."/>
            <person name="Abdulkadir J."/>
            <person name="Abebe A."/>
            <person name="Abera B."/>
            <person name="Abreu J."/>
            <person name="Acer S.C."/>
            <person name="Aftuck L."/>
            <person name="Alexander A."/>
            <person name="An P."/>
            <person name="Anderson E."/>
            <person name="Anderson S."/>
            <person name="Arachi H."/>
            <person name="Azer M."/>
            <person name="Bachantsang P."/>
            <person name="Barry A."/>
            <person name="Bayul T."/>
            <person name="Berlin A."/>
            <person name="Bessette D."/>
            <person name="Bloom T."/>
            <person name="Blye J."/>
            <person name="Boguslavskiy L."/>
            <person name="Bonnet C."/>
            <person name="Boukhgalter B."/>
            <person name="Bourzgui I."/>
            <person name="Brown A."/>
            <person name="Cahill P."/>
            <person name="Channer S."/>
            <person name="Cheshatsang Y."/>
            <person name="Chuda L."/>
            <person name="Citroen M."/>
            <person name="Collymore A."/>
            <person name="Cooke P."/>
            <person name="Costello M."/>
            <person name="D'Aco K."/>
            <person name="Daza R."/>
            <person name="De Haan G."/>
            <person name="DeGray S."/>
            <person name="DeMaso C."/>
            <person name="Dhargay N."/>
            <person name="Dooley K."/>
            <person name="Dooley E."/>
            <person name="Doricent M."/>
            <person name="Dorje P."/>
            <person name="Dorjee K."/>
            <person name="Dupes A."/>
            <person name="Elong R."/>
            <person name="Falk J."/>
            <person name="Farina A."/>
            <person name="Faro S."/>
            <person name="Ferguson D."/>
            <person name="Fisher S."/>
            <person name="Foley C.D."/>
            <person name="Franke A."/>
            <person name="Friedrich D."/>
            <person name="Gadbois L."/>
            <person name="Gearin G."/>
            <person name="Gearin C.R."/>
            <person name="Giannoukos G."/>
            <person name="Goode T."/>
            <person name="Graham J."/>
            <person name="Grandbois E."/>
            <person name="Grewal S."/>
            <person name="Gyaltsen K."/>
            <person name="Hafez N."/>
            <person name="Hagos B."/>
            <person name="Hall J."/>
            <person name="Henson C."/>
            <person name="Hollinger A."/>
            <person name="Honan T."/>
            <person name="Huard M.D."/>
            <person name="Hughes L."/>
            <person name="Hurhula B."/>
            <person name="Husby M.E."/>
            <person name="Kamat A."/>
            <person name="Kanga B."/>
            <person name="Kashin S."/>
            <person name="Khazanovich D."/>
            <person name="Kisner P."/>
            <person name="Lance K."/>
            <person name="Lara M."/>
            <person name="Lee W."/>
            <person name="Lennon N."/>
            <person name="Letendre F."/>
            <person name="LeVine R."/>
            <person name="Lipovsky A."/>
            <person name="Liu X."/>
            <person name="Liu J."/>
            <person name="Liu S."/>
            <person name="Lokyitsang T."/>
            <person name="Lokyitsang Y."/>
            <person name="Lubonja R."/>
            <person name="Lui A."/>
            <person name="MacDonald P."/>
            <person name="Magnisalis V."/>
            <person name="Maru K."/>
            <person name="Matthews C."/>
            <person name="McCusker W."/>
            <person name="McDonough S."/>
            <person name="Mehta T."/>
            <person name="Meldrim J."/>
            <person name="Meneus L."/>
            <person name="Mihai O."/>
            <person name="Mihalev A."/>
            <person name="Mihova T."/>
            <person name="Mittelman R."/>
            <person name="Mlenga V."/>
            <person name="Montmayeur A."/>
            <person name="Mulrain L."/>
            <person name="Navidi A."/>
            <person name="Naylor J."/>
            <person name="Negash T."/>
            <person name="Nguyen T."/>
            <person name="Nguyen N."/>
            <person name="Nicol R."/>
            <person name="Norbu C."/>
            <person name="Norbu N."/>
            <person name="Novod N."/>
            <person name="O'Neill B."/>
            <person name="Osman S."/>
            <person name="Markiewicz E."/>
            <person name="Oyono O.L."/>
            <person name="Patti C."/>
            <person name="Phunkhang P."/>
            <person name="Pierre F."/>
            <person name="Priest M."/>
            <person name="Raghuraman S."/>
            <person name="Rege F."/>
            <person name="Reyes R."/>
            <person name="Rise C."/>
            <person name="Rogov P."/>
            <person name="Ross K."/>
            <person name="Ryan E."/>
            <person name="Settipalli S."/>
            <person name="Shea T."/>
            <person name="Sherpa N."/>
            <person name="Shi L."/>
            <person name="Shih D."/>
            <person name="Sparrow T."/>
            <person name="Spaulding J."/>
            <person name="Stalker J."/>
            <person name="Stange-Thomann N."/>
            <person name="Stavropoulos S."/>
            <person name="Stone C."/>
            <person name="Strader C."/>
            <person name="Tesfaye S."/>
            <person name="Thomson T."/>
            <person name="Thoulutsang Y."/>
            <person name="Thoulutsang D."/>
            <person name="Topham K."/>
            <person name="Topping I."/>
            <person name="Tsamla T."/>
            <person name="Vassiliev H."/>
            <person name="Vo A."/>
            <person name="Wangchuk T."/>
            <person name="Wangdi T."/>
            <person name="Weiand M."/>
            <person name="Wilkinson J."/>
            <person name="Wilson A."/>
            <person name="Yadav S."/>
            <person name="Young G."/>
            <person name="Yu Q."/>
            <person name="Zembek L."/>
            <person name="Zhong D."/>
            <person name="Zimmer A."/>
            <person name="Zwirko Z."/>
            <person name="Jaffe D.B."/>
            <person name="Alvarez P."/>
            <person name="Brockman W."/>
            <person name="Butler J."/>
            <person name="Chin C."/>
            <person name="Gnerre S."/>
            <person name="Grabherr M."/>
            <person name="Kleber M."/>
            <person name="Mauceli E."/>
            <person name="MacCallum I."/>
        </authorList>
    </citation>
    <scope>NUCLEOTIDE SEQUENCE [LARGE SCALE GENOMIC DNA]</scope>
    <source>
        <strain evidence="9">Tucson 15287-2541.00</strain>
    </source>
</reference>
<dbReference type="SUPFAM" id="SSF54928">
    <property type="entry name" value="RNA-binding domain, RBD"/>
    <property type="match status" value="2"/>
</dbReference>
<feature type="domain" description="RRM" evidence="7">
    <location>
        <begin position="165"/>
        <end position="251"/>
    </location>
</feature>
<dbReference type="GO" id="GO:0019843">
    <property type="term" value="F:rRNA binding"/>
    <property type="evidence" value="ECO:0007669"/>
    <property type="project" value="TreeGrafter"/>
</dbReference>
<feature type="compositionally biased region" description="Basic residues" evidence="6">
    <location>
        <begin position="1"/>
        <end position="10"/>
    </location>
</feature>
<feature type="compositionally biased region" description="Basic residues" evidence="6">
    <location>
        <begin position="134"/>
        <end position="144"/>
    </location>
</feature>
<name>B4JSJ4_DROGR</name>